<dbReference type="EMBL" id="PUHZ01000004">
    <property type="protein sequence ID" value="PQO47562.1"/>
    <property type="molecule type" value="Genomic_DNA"/>
</dbReference>
<evidence type="ECO:0008006" key="3">
    <source>
        <dbReference type="Google" id="ProtNLM"/>
    </source>
</evidence>
<dbReference type="InterPro" id="IPR011050">
    <property type="entry name" value="Pectin_lyase_fold/virulence"/>
</dbReference>
<evidence type="ECO:0000313" key="2">
    <source>
        <dbReference type="Proteomes" id="UP000237819"/>
    </source>
</evidence>
<name>A0A2S8GT11_9BACT</name>
<dbReference type="InterPro" id="IPR012334">
    <property type="entry name" value="Pectin_lyas_fold"/>
</dbReference>
<dbReference type="Gene3D" id="2.160.20.10">
    <property type="entry name" value="Single-stranded right-handed beta-helix, Pectin lyase-like"/>
    <property type="match status" value="1"/>
</dbReference>
<comment type="caution">
    <text evidence="1">The sequence shown here is derived from an EMBL/GenBank/DDBJ whole genome shotgun (WGS) entry which is preliminary data.</text>
</comment>
<dbReference type="SUPFAM" id="SSF51126">
    <property type="entry name" value="Pectin lyase-like"/>
    <property type="match status" value="1"/>
</dbReference>
<accession>A0A2S8GT11</accession>
<dbReference type="InterPro" id="IPR038177">
    <property type="entry name" value="IAT_beta_sf"/>
</dbReference>
<proteinExistence type="predicted"/>
<dbReference type="Gene3D" id="2.40.160.160">
    <property type="entry name" value="Inverse autotransporter, beta-domain"/>
    <property type="match status" value="1"/>
</dbReference>
<dbReference type="AlphaFoldDB" id="A0A2S8GT11"/>
<dbReference type="InterPro" id="IPR006626">
    <property type="entry name" value="PbH1"/>
</dbReference>
<reference evidence="1 2" key="1">
    <citation type="submission" date="2018-02" db="EMBL/GenBank/DDBJ databases">
        <title>Comparative genomes isolates from brazilian mangrove.</title>
        <authorList>
            <person name="Araujo J.E."/>
            <person name="Taketani R.G."/>
            <person name="Silva M.C.P."/>
            <person name="Loureco M.V."/>
            <person name="Andreote F.D."/>
        </authorList>
    </citation>
    <scope>NUCLEOTIDE SEQUENCE [LARGE SCALE GENOMIC DNA]</scope>
    <source>
        <strain evidence="1 2">Nap-Phe MGV</strain>
    </source>
</reference>
<gene>
    <name evidence="1" type="ORF">C5Y93_02560</name>
</gene>
<organism evidence="1 2">
    <name type="scientific">Blastopirellula marina</name>
    <dbReference type="NCBI Taxonomy" id="124"/>
    <lineage>
        <taxon>Bacteria</taxon>
        <taxon>Pseudomonadati</taxon>
        <taxon>Planctomycetota</taxon>
        <taxon>Planctomycetia</taxon>
        <taxon>Pirellulales</taxon>
        <taxon>Pirellulaceae</taxon>
        <taxon>Blastopirellula</taxon>
    </lineage>
</organism>
<sequence>MCLFFFALTAAAFAQQQNDEIAPGVISGTSSFASPYSNGLWGEYFPRVSVQHRTEGAGYNYSFTDFRTWVPLYESYDAHALTFVDAAFLLANDRNVGMNAVVGQRFYSDDFGRTFGGYVGYDNRDTGLQTVGQVVTGFESLGRIDFRANGYFPTDTSPVSTGMTFSDPTYVGYNIQLTQLSQYQVAMKGFDAEVGGALPKLGDYVRAYFGVYNFQGQGSPQAWGWKTRFESHVTDRMRLYLTVSDDQVFDTNVVFGAAFFFPGSSARRVPRYDSFVNKMDEPIIRNEAVVVNNHSATSTVNATNIVSGVAQRVIHVDPNAVVMGDGTVENPYNALQLAQAGSQPNDIIFVHPRADNTATNLTQDFVLQDNQRLLASTTQHMFTATQGTFDLPGYEAGNRPTLDSSGDAITLANNNEVSGFRFSDTGGDSIVGNGITGFNINNNQFDGFGSFGEAAIYIQNAGGTGIIRDNVVSNIASLGDTGFFVELGDTSNLLITGNTLTRQLSAGGDNGIEVSVLSGVDATVDITNNKLTNFLAAAGTGIRLESFGNLTSNISHNEIYQGLTVSMADYGIRVRLMDGTAALTIDDNTIGTIATAQALNYGIRVEDATSSGSYVRITNNTLDDFLTGSVFLTGIGYQTTTLGTHDLVLSGNYVNHSGVDIVDEGIVATNNGGGLLNINAFDNVVTADTISQNYIFAANGAGNVNLRMVNNTAADRVRIATSLSGDLRFEVFGGQMVPSPLTAADVTGQNTITGAVQIVNGGFGSTTAVAPNSLPIPD</sequence>
<protein>
    <recommendedName>
        <fullName evidence="3">Right handed beta helix domain-containing protein</fullName>
    </recommendedName>
</protein>
<dbReference type="OrthoDB" id="245699at2"/>
<evidence type="ECO:0000313" key="1">
    <source>
        <dbReference type="EMBL" id="PQO47562.1"/>
    </source>
</evidence>
<dbReference type="SMART" id="SM00710">
    <property type="entry name" value="PbH1"/>
    <property type="match status" value="9"/>
</dbReference>
<dbReference type="RefSeq" id="WP_105333823.1">
    <property type="nucleotide sequence ID" value="NZ_PUHZ01000004.1"/>
</dbReference>
<dbReference type="Proteomes" id="UP000237819">
    <property type="component" value="Unassembled WGS sequence"/>
</dbReference>